<dbReference type="Pfam" id="PF01022">
    <property type="entry name" value="HTH_5"/>
    <property type="match status" value="1"/>
</dbReference>
<dbReference type="InterPro" id="IPR001845">
    <property type="entry name" value="HTH_ArsR_DNA-bd_dom"/>
</dbReference>
<evidence type="ECO:0000313" key="2">
    <source>
        <dbReference type="EMBL" id="HIW01263.1"/>
    </source>
</evidence>
<dbReference type="EMBL" id="DXHV01000077">
    <property type="protein sequence ID" value="HIW01263.1"/>
    <property type="molecule type" value="Genomic_DNA"/>
</dbReference>
<dbReference type="CDD" id="cd02440">
    <property type="entry name" value="AdoMet_MTases"/>
    <property type="match status" value="1"/>
</dbReference>
<name>A0A9D1TQ22_9BACT</name>
<proteinExistence type="predicted"/>
<dbReference type="InterPro" id="IPR036388">
    <property type="entry name" value="WH-like_DNA-bd_sf"/>
</dbReference>
<dbReference type="GO" id="GO:0003700">
    <property type="term" value="F:DNA-binding transcription factor activity"/>
    <property type="evidence" value="ECO:0007669"/>
    <property type="project" value="InterPro"/>
</dbReference>
<dbReference type="PRINTS" id="PR00778">
    <property type="entry name" value="HTHARSR"/>
</dbReference>
<dbReference type="GO" id="GO:0008757">
    <property type="term" value="F:S-adenosylmethionine-dependent methyltransferase activity"/>
    <property type="evidence" value="ECO:0007669"/>
    <property type="project" value="InterPro"/>
</dbReference>
<dbReference type="InterPro" id="IPR036390">
    <property type="entry name" value="WH_DNA-bd_sf"/>
</dbReference>
<organism evidence="2 3">
    <name type="scientific">Candidatus Desulfovibrio intestinipullorum</name>
    <dbReference type="NCBI Taxonomy" id="2838536"/>
    <lineage>
        <taxon>Bacteria</taxon>
        <taxon>Pseudomonadati</taxon>
        <taxon>Thermodesulfobacteriota</taxon>
        <taxon>Desulfovibrionia</taxon>
        <taxon>Desulfovibrionales</taxon>
        <taxon>Desulfovibrionaceae</taxon>
        <taxon>Desulfovibrio</taxon>
    </lineage>
</organism>
<reference evidence="2" key="1">
    <citation type="journal article" date="2021" name="PeerJ">
        <title>Extensive microbial diversity within the chicken gut microbiome revealed by metagenomics and culture.</title>
        <authorList>
            <person name="Gilroy R."/>
            <person name="Ravi A."/>
            <person name="Getino M."/>
            <person name="Pursley I."/>
            <person name="Horton D.L."/>
            <person name="Alikhan N.F."/>
            <person name="Baker D."/>
            <person name="Gharbi K."/>
            <person name="Hall N."/>
            <person name="Watson M."/>
            <person name="Adriaenssens E.M."/>
            <person name="Foster-Nyarko E."/>
            <person name="Jarju S."/>
            <person name="Secka A."/>
            <person name="Antonio M."/>
            <person name="Oren A."/>
            <person name="Chaudhuri R.R."/>
            <person name="La Ragione R."/>
            <person name="Hildebrand F."/>
            <person name="Pallen M.J."/>
        </authorList>
    </citation>
    <scope>NUCLEOTIDE SEQUENCE</scope>
    <source>
        <strain evidence="2">ChiHecec2B26-446</strain>
    </source>
</reference>
<dbReference type="Gene3D" id="3.40.50.150">
    <property type="entry name" value="Vaccinia Virus protein VP39"/>
    <property type="match status" value="1"/>
</dbReference>
<dbReference type="Proteomes" id="UP000886752">
    <property type="component" value="Unassembled WGS sequence"/>
</dbReference>
<protein>
    <submittedName>
        <fullName evidence="2">Metalloregulator ArsR/SmtB family transcription factor</fullName>
    </submittedName>
</protein>
<dbReference type="Gene3D" id="1.10.10.10">
    <property type="entry name" value="Winged helix-like DNA-binding domain superfamily/Winged helix DNA-binding domain"/>
    <property type="match status" value="1"/>
</dbReference>
<dbReference type="AlphaFoldDB" id="A0A9D1TQ22"/>
<feature type="domain" description="HTH arsR-type" evidence="1">
    <location>
        <begin position="1"/>
        <end position="96"/>
    </location>
</feature>
<dbReference type="SMART" id="SM00418">
    <property type="entry name" value="HTH_ARSR"/>
    <property type="match status" value="1"/>
</dbReference>
<comment type="caution">
    <text evidence="2">The sequence shown here is derived from an EMBL/GenBank/DDBJ whole genome shotgun (WGS) entry which is preliminary data.</text>
</comment>
<dbReference type="NCBIfam" id="NF033788">
    <property type="entry name" value="HTH_metalloreg"/>
    <property type="match status" value="1"/>
</dbReference>
<dbReference type="SUPFAM" id="SSF53335">
    <property type="entry name" value="S-adenosyl-L-methionine-dependent methyltransferases"/>
    <property type="match status" value="1"/>
</dbReference>
<dbReference type="PROSITE" id="PS50987">
    <property type="entry name" value="HTH_ARSR_2"/>
    <property type="match status" value="1"/>
</dbReference>
<dbReference type="InterPro" id="IPR013216">
    <property type="entry name" value="Methyltransf_11"/>
</dbReference>
<dbReference type="InterPro" id="IPR029063">
    <property type="entry name" value="SAM-dependent_MTases_sf"/>
</dbReference>
<reference evidence="2" key="2">
    <citation type="submission" date="2021-04" db="EMBL/GenBank/DDBJ databases">
        <authorList>
            <person name="Gilroy R."/>
        </authorList>
    </citation>
    <scope>NUCLEOTIDE SEQUENCE</scope>
    <source>
        <strain evidence="2">ChiHecec2B26-446</strain>
    </source>
</reference>
<evidence type="ECO:0000313" key="3">
    <source>
        <dbReference type="Proteomes" id="UP000886752"/>
    </source>
</evidence>
<evidence type="ECO:0000259" key="1">
    <source>
        <dbReference type="PROSITE" id="PS50987"/>
    </source>
</evidence>
<sequence length="314" mass="35625">MTVTLFKALSDETRLRLLRILLSHELSVNELVTVLEMGQSRISRHLRILTDAGLLTSRRDGLWVFYHAQQEGEQREFLAAIAPFLQNIPEAAQDNEHTERLLEERTRKSKQFFNEIAKVWDNLNSEILGSFDLASAVCSAMPPNCRLAADLGCGTGTVLKRMLKHAEGLIGVDISSGMLEACRKTFADIPDAEEKISLRIGELEHLPLRDQEVDFVSINLVLHHLHKPEQALQEIRRILSPRGMLFISDFQKHSDETMRSRYGDRWLGFDSVKLAMTLREVGFSRTTIHRQKVNKGLTLLLITSYVSPPVSTNI</sequence>
<dbReference type="CDD" id="cd00090">
    <property type="entry name" value="HTH_ARSR"/>
    <property type="match status" value="1"/>
</dbReference>
<dbReference type="PANTHER" id="PTHR43861">
    <property type="entry name" value="TRANS-ACONITATE 2-METHYLTRANSFERASE-RELATED"/>
    <property type="match status" value="1"/>
</dbReference>
<accession>A0A9D1TQ22</accession>
<gene>
    <name evidence="2" type="ORF">H9894_08765</name>
</gene>
<dbReference type="SUPFAM" id="SSF46785">
    <property type="entry name" value="Winged helix' DNA-binding domain"/>
    <property type="match status" value="1"/>
</dbReference>
<dbReference type="Pfam" id="PF08241">
    <property type="entry name" value="Methyltransf_11"/>
    <property type="match status" value="1"/>
</dbReference>
<dbReference type="InterPro" id="IPR011991">
    <property type="entry name" value="ArsR-like_HTH"/>
</dbReference>